<gene>
    <name evidence="3" type="ORF">GCM10010334_24360</name>
</gene>
<accession>A0A919C9G9</accession>
<evidence type="ECO:0000313" key="3">
    <source>
        <dbReference type="EMBL" id="GHC90399.1"/>
    </source>
</evidence>
<dbReference type="Gene3D" id="3.75.10.10">
    <property type="entry name" value="L-arginine/glycine Amidinotransferase, Chain A"/>
    <property type="match status" value="1"/>
</dbReference>
<protein>
    <submittedName>
        <fullName evidence="3">Porphyromonas-type peptidyl-arginine deiminase</fullName>
    </submittedName>
</protein>
<evidence type="ECO:0000313" key="4">
    <source>
        <dbReference type="Proteomes" id="UP000638353"/>
    </source>
</evidence>
<organism evidence="3 4">
    <name type="scientific">Streptomyces finlayi</name>
    <dbReference type="NCBI Taxonomy" id="67296"/>
    <lineage>
        <taxon>Bacteria</taxon>
        <taxon>Bacillati</taxon>
        <taxon>Actinomycetota</taxon>
        <taxon>Actinomycetes</taxon>
        <taxon>Kitasatosporales</taxon>
        <taxon>Streptomycetaceae</taxon>
        <taxon>Streptomyces</taxon>
    </lineage>
</organism>
<dbReference type="AlphaFoldDB" id="A0A919C9G9"/>
<proteinExistence type="predicted"/>
<dbReference type="Pfam" id="PF04371">
    <property type="entry name" value="PAD_porph"/>
    <property type="match status" value="1"/>
</dbReference>
<dbReference type="GO" id="GO:0047632">
    <property type="term" value="F:agmatine deiminase activity"/>
    <property type="evidence" value="ECO:0007669"/>
    <property type="project" value="TreeGrafter"/>
</dbReference>
<keyword evidence="1" id="KW-0378">Hydrolase</keyword>
<dbReference type="Proteomes" id="UP000638353">
    <property type="component" value="Unassembled WGS sequence"/>
</dbReference>
<dbReference type="GO" id="GO:0004668">
    <property type="term" value="F:protein-arginine deiminase activity"/>
    <property type="evidence" value="ECO:0007669"/>
    <property type="project" value="InterPro"/>
</dbReference>
<dbReference type="PANTHER" id="PTHR31377:SF0">
    <property type="entry name" value="AGMATINE DEIMINASE-RELATED"/>
    <property type="match status" value="1"/>
</dbReference>
<reference evidence="3" key="1">
    <citation type="journal article" date="2014" name="Int. J. Syst. Evol. Microbiol.">
        <title>Complete genome sequence of Corynebacterium casei LMG S-19264T (=DSM 44701T), isolated from a smear-ripened cheese.</title>
        <authorList>
            <consortium name="US DOE Joint Genome Institute (JGI-PGF)"/>
            <person name="Walter F."/>
            <person name="Albersmeier A."/>
            <person name="Kalinowski J."/>
            <person name="Ruckert C."/>
        </authorList>
    </citation>
    <scope>NUCLEOTIDE SEQUENCE</scope>
    <source>
        <strain evidence="3">JCM 4637</strain>
    </source>
</reference>
<dbReference type="InterPro" id="IPR007466">
    <property type="entry name" value="Peptidyl-Arg-deiminase_porph"/>
</dbReference>
<dbReference type="SUPFAM" id="SSF55909">
    <property type="entry name" value="Pentein"/>
    <property type="match status" value="1"/>
</dbReference>
<feature type="region of interest" description="Disordered" evidence="2">
    <location>
        <begin position="43"/>
        <end position="68"/>
    </location>
</feature>
<reference evidence="3" key="2">
    <citation type="submission" date="2020-09" db="EMBL/GenBank/DDBJ databases">
        <authorList>
            <person name="Sun Q."/>
            <person name="Ohkuma M."/>
        </authorList>
    </citation>
    <scope>NUCLEOTIDE SEQUENCE</scope>
    <source>
        <strain evidence="3">JCM 4637</strain>
    </source>
</reference>
<sequence length="401" mass="43220">MIGATVSPLLPSRRHPSRRTTLRAFAGIGGALALGATACDPDDAPRGNAANTPAAGDSPTAKPESGRRFGAEWDSHTRTFMSWPALASVWEDDLPYVREDIARIARAVGEYEAVVMMARPDQQAAAQKACGKDVQVIPLAVDDLWARDTVPVFVEDGGKVVGVDFNFNGWGNKQEHTNDAKVGRTLLTKYGIPRVQAPLVAEGGSFETDGEGTLLVAESSIVNDNRNRGKNRDQIEKELIQTLGVEKVVWLAGVRGQDITDAHVDSLVRFTAPGVVLLDQAFPGTPPDSWSRSADQARSVLSKATDARGRKFEIIDLPQPDLDRITGEGDDFVSTYANFYIANDSVFLPKFGDRKADDRAKGILQDHFPKRDIVQVKIDTIASGGGGIHCSTHDQPGKPAA</sequence>
<evidence type="ECO:0000256" key="2">
    <source>
        <dbReference type="SAM" id="MobiDB-lite"/>
    </source>
</evidence>
<dbReference type="GO" id="GO:0009446">
    <property type="term" value="P:putrescine biosynthetic process"/>
    <property type="evidence" value="ECO:0007669"/>
    <property type="project" value="InterPro"/>
</dbReference>
<evidence type="ECO:0000256" key="1">
    <source>
        <dbReference type="ARBA" id="ARBA00022801"/>
    </source>
</evidence>
<dbReference type="EMBL" id="BMVC01000004">
    <property type="protein sequence ID" value="GHC90399.1"/>
    <property type="molecule type" value="Genomic_DNA"/>
</dbReference>
<comment type="caution">
    <text evidence="3">The sequence shown here is derived from an EMBL/GenBank/DDBJ whole genome shotgun (WGS) entry which is preliminary data.</text>
</comment>
<dbReference type="PANTHER" id="PTHR31377">
    <property type="entry name" value="AGMATINE DEIMINASE-RELATED"/>
    <property type="match status" value="1"/>
</dbReference>
<name>A0A919C9G9_9ACTN</name>